<dbReference type="OrthoDB" id="200286at2157"/>
<protein>
    <submittedName>
        <fullName evidence="1">2'-5' RNA ligase superfamily protein</fullName>
    </submittedName>
</protein>
<sequence length="166" mass="19066">MNLRVPPAVERLADRLHPKLTPFERVRERHTLVVKRIEADTWQRGGGGVRERLRRILDETKPFPVRIDGVDYFADPPDGRGPVVYLAVESEGIRQLHRRLCREFPVVDDLEGENYVPHVTLARGGSVADAEQVAGTEIDAVEWTAERALTWDREHREAVDRFRLRG</sequence>
<reference evidence="2" key="1">
    <citation type="submission" date="2016-10" db="EMBL/GenBank/DDBJ databases">
        <authorList>
            <person name="Varghese N."/>
            <person name="Submissions S."/>
        </authorList>
    </citation>
    <scope>NUCLEOTIDE SEQUENCE [LARGE SCALE GENOMIC DNA]</scope>
    <source>
        <strain evidence="2">CGMCC 1.10329</strain>
    </source>
</reference>
<accession>A0A1I5SLB7</accession>
<dbReference type="SUPFAM" id="SSF55144">
    <property type="entry name" value="LigT-like"/>
    <property type="match status" value="1"/>
</dbReference>
<keyword evidence="1" id="KW-0436">Ligase</keyword>
<dbReference type="Proteomes" id="UP000183769">
    <property type="component" value="Unassembled WGS sequence"/>
</dbReference>
<dbReference type="Pfam" id="PF13563">
    <property type="entry name" value="2_5_RNA_ligase2"/>
    <property type="match status" value="1"/>
</dbReference>
<name>A0A1I5SLB7_9EURY</name>
<dbReference type="AlphaFoldDB" id="A0A1I5SLB7"/>
<keyword evidence="2" id="KW-1185">Reference proteome</keyword>
<proteinExistence type="predicted"/>
<dbReference type="GO" id="GO:0016874">
    <property type="term" value="F:ligase activity"/>
    <property type="evidence" value="ECO:0007669"/>
    <property type="project" value="UniProtKB-KW"/>
</dbReference>
<organism evidence="1 2">
    <name type="scientific">Halolamina pelagica</name>
    <dbReference type="NCBI Taxonomy" id="699431"/>
    <lineage>
        <taxon>Archaea</taxon>
        <taxon>Methanobacteriati</taxon>
        <taxon>Methanobacteriota</taxon>
        <taxon>Stenosarchaea group</taxon>
        <taxon>Halobacteria</taxon>
        <taxon>Halobacteriales</taxon>
        <taxon>Haloferacaceae</taxon>
    </lineage>
</organism>
<dbReference type="Gene3D" id="3.90.1140.10">
    <property type="entry name" value="Cyclic phosphodiesterase"/>
    <property type="match status" value="1"/>
</dbReference>
<gene>
    <name evidence="1" type="ORF">SAMN05216277_106157</name>
</gene>
<dbReference type="InterPro" id="IPR009097">
    <property type="entry name" value="Cyclic_Pdiesterase"/>
</dbReference>
<dbReference type="EMBL" id="FOXI01000006">
    <property type="protein sequence ID" value="SFP71126.1"/>
    <property type="molecule type" value="Genomic_DNA"/>
</dbReference>
<evidence type="ECO:0000313" key="2">
    <source>
        <dbReference type="Proteomes" id="UP000183769"/>
    </source>
</evidence>
<dbReference type="RefSeq" id="WP_074878237.1">
    <property type="nucleotide sequence ID" value="NZ_FOXI01000006.1"/>
</dbReference>
<evidence type="ECO:0000313" key="1">
    <source>
        <dbReference type="EMBL" id="SFP71126.1"/>
    </source>
</evidence>